<dbReference type="AlphaFoldDB" id="A0A7H0GLJ4"/>
<evidence type="ECO:0000313" key="2">
    <source>
        <dbReference type="EMBL" id="QNP49160.1"/>
    </source>
</evidence>
<accession>A0A7H0GLJ4</accession>
<dbReference type="Proteomes" id="UP000516028">
    <property type="component" value="Chromosome"/>
</dbReference>
<evidence type="ECO:0000259" key="1">
    <source>
        <dbReference type="Pfam" id="PF09937"/>
    </source>
</evidence>
<dbReference type="Pfam" id="PF09937">
    <property type="entry name" value="DUF2169"/>
    <property type="match status" value="1"/>
</dbReference>
<dbReference type="EMBL" id="CP060783">
    <property type="protein sequence ID" value="QNP49160.1"/>
    <property type="molecule type" value="Genomic_DNA"/>
</dbReference>
<evidence type="ECO:0000313" key="3">
    <source>
        <dbReference type="Proteomes" id="UP000516028"/>
    </source>
</evidence>
<feature type="domain" description="DUF2169" evidence="1">
    <location>
        <begin position="44"/>
        <end position="284"/>
    </location>
</feature>
<dbReference type="InterPro" id="IPR018683">
    <property type="entry name" value="DUF2169"/>
</dbReference>
<reference evidence="2 3" key="1">
    <citation type="submission" date="2020-08" db="EMBL/GenBank/DDBJ databases">
        <title>Genome sequence of Diaphorobacter aerolatus KACC 16536T.</title>
        <authorList>
            <person name="Hyun D.-W."/>
            <person name="Bae J.-W."/>
        </authorList>
    </citation>
    <scope>NUCLEOTIDE SEQUENCE [LARGE SCALE GENOMIC DNA]</scope>
    <source>
        <strain evidence="2 3">KACC 16536</strain>
    </source>
</reference>
<dbReference type="RefSeq" id="WP_187724752.1">
    <property type="nucleotide sequence ID" value="NZ_CP060783.1"/>
</dbReference>
<name>A0A7H0GLJ4_9BURK</name>
<sequence length="297" mass="32783">MRYGRPHSILDTAPGEIAPQYRLEPSPLALVSARVQYRPEERWQWAVLRKITYGVGDDGVLYRVDQQEPVHRAGVPHAPLPDWLGRAAGREGSMKTVPEARVTQSGTDVVIRGHAASARPVREMLAGVVIGKHAHKLRVSGERLTRVERGRVAFSEPQWFERVPLRYELAYGGVDAVALQLALKLARQRLGDLEFRRASAFLKDTLPAVAPLCYARNPVGTGYVADAVAEALHDVALPRIELECDPLNPERFGAGNPLQWLAKPVPAGMDFMDVPMFPRTAMMGLPPLGYPRKPAKG</sequence>
<dbReference type="KEGG" id="daer:H9K75_03265"/>
<proteinExistence type="predicted"/>
<gene>
    <name evidence="2" type="ORF">H9K75_03265</name>
</gene>
<protein>
    <submittedName>
        <fullName evidence="2">DUF2169 domain-containing protein</fullName>
    </submittedName>
</protein>
<keyword evidence="3" id="KW-1185">Reference proteome</keyword>
<organism evidence="2 3">
    <name type="scientific">Diaphorobacter aerolatus</name>
    <dbReference type="NCBI Taxonomy" id="1288495"/>
    <lineage>
        <taxon>Bacteria</taxon>
        <taxon>Pseudomonadati</taxon>
        <taxon>Pseudomonadota</taxon>
        <taxon>Betaproteobacteria</taxon>
        <taxon>Burkholderiales</taxon>
        <taxon>Comamonadaceae</taxon>
        <taxon>Diaphorobacter</taxon>
    </lineage>
</organism>